<reference evidence="3" key="1">
    <citation type="submission" date="2020-11" db="EMBL/GenBank/DDBJ databases">
        <authorList>
            <consortium name="DOE Joint Genome Institute"/>
            <person name="Ahrendt S."/>
            <person name="Riley R."/>
            <person name="Andreopoulos W."/>
            <person name="Labutti K."/>
            <person name="Pangilinan J."/>
            <person name="Ruiz-Duenas F.J."/>
            <person name="Barrasa J.M."/>
            <person name="Sanchez-Garcia M."/>
            <person name="Camarero S."/>
            <person name="Miyauchi S."/>
            <person name="Serrano A."/>
            <person name="Linde D."/>
            <person name="Babiker R."/>
            <person name="Drula E."/>
            <person name="Ayuso-Fernandez I."/>
            <person name="Pacheco R."/>
            <person name="Padilla G."/>
            <person name="Ferreira P."/>
            <person name="Barriuso J."/>
            <person name="Kellner H."/>
            <person name="Castanera R."/>
            <person name="Alfaro M."/>
            <person name="Ramirez L."/>
            <person name="Pisabarro A.G."/>
            <person name="Kuo A."/>
            <person name="Tritt A."/>
            <person name="Lipzen A."/>
            <person name="He G."/>
            <person name="Yan M."/>
            <person name="Ng V."/>
            <person name="Cullen D."/>
            <person name="Martin F."/>
            <person name="Rosso M.-N."/>
            <person name="Henrissat B."/>
            <person name="Hibbett D."/>
            <person name="Martinez A.T."/>
            <person name="Grigoriev I.V."/>
        </authorList>
    </citation>
    <scope>NUCLEOTIDE SEQUENCE</scope>
    <source>
        <strain evidence="3">MF-IS2</strain>
    </source>
</reference>
<comment type="caution">
    <text evidence="3">The sequence shown here is derived from an EMBL/GenBank/DDBJ whole genome shotgun (WGS) entry which is preliminary data.</text>
</comment>
<evidence type="ECO:0000313" key="4">
    <source>
        <dbReference type="Proteomes" id="UP000807342"/>
    </source>
</evidence>
<protein>
    <submittedName>
        <fullName evidence="3">Uncharacterized protein</fullName>
    </submittedName>
</protein>
<keyword evidence="2" id="KW-0812">Transmembrane</keyword>
<feature type="region of interest" description="Disordered" evidence="1">
    <location>
        <begin position="331"/>
        <end position="404"/>
    </location>
</feature>
<evidence type="ECO:0000313" key="3">
    <source>
        <dbReference type="EMBL" id="KAF9447294.1"/>
    </source>
</evidence>
<dbReference type="EMBL" id="MU151206">
    <property type="protein sequence ID" value="KAF9447294.1"/>
    <property type="molecule type" value="Genomic_DNA"/>
</dbReference>
<accession>A0A9P6C3B1</accession>
<feature type="compositionally biased region" description="Polar residues" evidence="1">
    <location>
        <begin position="227"/>
        <end position="241"/>
    </location>
</feature>
<dbReference type="Proteomes" id="UP000807342">
    <property type="component" value="Unassembled WGS sequence"/>
</dbReference>
<dbReference type="OrthoDB" id="2278929at2759"/>
<feature type="region of interest" description="Disordered" evidence="1">
    <location>
        <begin position="160"/>
        <end position="179"/>
    </location>
</feature>
<organism evidence="3 4">
    <name type="scientific">Macrolepiota fuliginosa MF-IS2</name>
    <dbReference type="NCBI Taxonomy" id="1400762"/>
    <lineage>
        <taxon>Eukaryota</taxon>
        <taxon>Fungi</taxon>
        <taxon>Dikarya</taxon>
        <taxon>Basidiomycota</taxon>
        <taxon>Agaricomycotina</taxon>
        <taxon>Agaricomycetes</taxon>
        <taxon>Agaricomycetidae</taxon>
        <taxon>Agaricales</taxon>
        <taxon>Agaricineae</taxon>
        <taxon>Agaricaceae</taxon>
        <taxon>Macrolepiota</taxon>
    </lineage>
</organism>
<evidence type="ECO:0000256" key="1">
    <source>
        <dbReference type="SAM" id="MobiDB-lite"/>
    </source>
</evidence>
<feature type="compositionally biased region" description="Basic and acidic residues" evidence="1">
    <location>
        <begin position="364"/>
        <end position="373"/>
    </location>
</feature>
<keyword evidence="4" id="KW-1185">Reference proteome</keyword>
<keyword evidence="2" id="KW-1133">Transmembrane helix</keyword>
<keyword evidence="2" id="KW-0472">Membrane</keyword>
<evidence type="ECO:0000256" key="2">
    <source>
        <dbReference type="SAM" id="Phobius"/>
    </source>
</evidence>
<gene>
    <name evidence="3" type="ORF">P691DRAFT_802619</name>
</gene>
<sequence>MDVLRLCVPYLCPLHSCFRLTCAAAGNSRRPDLTQTNLVDIYLFRADSEQQILHEHNIINPFGQAGQFNAQVNDSWFGAAGDKWDGSNTSFPFRWVITRSDKGLDGSQISQPIFSAVQTTFADSVIASRSSASAAAASSASSLSVLSSLSSRSAASAASSSSAALTQRPTSTNSSSVQSAGSSSGFPHWAIAVITVLGFLAVASICILAFLIIRRLRRRGQDEVESNRNSMGSSSPMMANAAQQGSPLLGTASLPPPPHSPVGTGSASAAAGVGFAGGAAMSERERNAPSIVLHDGASTTSAGDSAPFSGADAAIMADAFRKMLRKPDFAGRLEEGDDSPDGGDDGDDDDHRHGPTGAGLIGRELAEEGRDIRSVSSERGVRVETGTVASDAGSAALGQRKDTQ</sequence>
<dbReference type="AlphaFoldDB" id="A0A9P6C3B1"/>
<feature type="transmembrane region" description="Helical" evidence="2">
    <location>
        <begin position="189"/>
        <end position="213"/>
    </location>
</feature>
<proteinExistence type="predicted"/>
<feature type="region of interest" description="Disordered" evidence="1">
    <location>
        <begin position="221"/>
        <end position="241"/>
    </location>
</feature>
<feature type="compositionally biased region" description="Acidic residues" evidence="1">
    <location>
        <begin position="335"/>
        <end position="348"/>
    </location>
</feature>
<name>A0A9P6C3B1_9AGAR</name>